<sequence>MNTEQALKEAMAQHVAHVHASPMMGRSVRRRSRRATIRLRTAGVALVTATAAVAVPVTMSLTSGPAVSVAATPAPEATDIVPATPTPEPVTTPFVVDGVSVGYLPQGCDTPGACGVWVGVYKDGATTLDQDGRLDGKKVAENTYLNDGNMIARVLDDTHGVLVVLEPSLAEKLDAATIEAELIKVAEGLTLAD</sequence>
<dbReference type="OrthoDB" id="3530162at2"/>
<name>A0A5M3X894_9ACTN</name>
<proteinExistence type="predicted"/>
<reference evidence="1 2" key="1">
    <citation type="submission" date="2019-10" db="EMBL/GenBank/DDBJ databases">
        <title>Whole genome shotgun sequence of Acrocarpospora macrocephala NBRC 16266.</title>
        <authorList>
            <person name="Ichikawa N."/>
            <person name="Kimura A."/>
            <person name="Kitahashi Y."/>
            <person name="Komaki H."/>
            <person name="Oguchi A."/>
        </authorList>
    </citation>
    <scope>NUCLEOTIDE SEQUENCE [LARGE SCALE GENOMIC DNA]</scope>
    <source>
        <strain evidence="1 2">NBRC 16266</strain>
    </source>
</reference>
<evidence type="ECO:0000313" key="1">
    <source>
        <dbReference type="EMBL" id="GES16866.1"/>
    </source>
</evidence>
<dbReference type="AlphaFoldDB" id="A0A5M3X894"/>
<keyword evidence="2" id="KW-1185">Reference proteome</keyword>
<evidence type="ECO:0000313" key="2">
    <source>
        <dbReference type="Proteomes" id="UP000331127"/>
    </source>
</evidence>
<gene>
    <name evidence="1" type="ORF">Amac_104640</name>
</gene>
<dbReference type="Proteomes" id="UP000331127">
    <property type="component" value="Unassembled WGS sequence"/>
</dbReference>
<dbReference type="RefSeq" id="WP_155361857.1">
    <property type="nucleotide sequence ID" value="NZ_BAAAHL010000067.1"/>
</dbReference>
<comment type="caution">
    <text evidence="1">The sequence shown here is derived from an EMBL/GenBank/DDBJ whole genome shotgun (WGS) entry which is preliminary data.</text>
</comment>
<organism evidence="1 2">
    <name type="scientific">Acrocarpospora macrocephala</name>
    <dbReference type="NCBI Taxonomy" id="150177"/>
    <lineage>
        <taxon>Bacteria</taxon>
        <taxon>Bacillati</taxon>
        <taxon>Actinomycetota</taxon>
        <taxon>Actinomycetes</taxon>
        <taxon>Streptosporangiales</taxon>
        <taxon>Streptosporangiaceae</taxon>
        <taxon>Acrocarpospora</taxon>
    </lineage>
</organism>
<accession>A0A5M3X894</accession>
<protein>
    <submittedName>
        <fullName evidence="1">Uncharacterized protein</fullName>
    </submittedName>
</protein>
<dbReference type="EMBL" id="BLAE01000120">
    <property type="protein sequence ID" value="GES16866.1"/>
    <property type="molecule type" value="Genomic_DNA"/>
</dbReference>